<dbReference type="PANTHER" id="PTHR11228:SF7">
    <property type="entry name" value="PQQA PEPTIDE CYCLASE"/>
    <property type="match status" value="1"/>
</dbReference>
<evidence type="ECO:0000256" key="3">
    <source>
        <dbReference type="ARBA" id="ARBA00022691"/>
    </source>
</evidence>
<name>U6SKE6_9BACI</name>
<keyword evidence="3" id="KW-0949">S-adenosyl-L-methionine</keyword>
<gene>
    <name evidence="8" type="ORF">A33I_18445</name>
</gene>
<comment type="caution">
    <text evidence="8">The sequence shown here is derived from an EMBL/GenBank/DDBJ whole genome shotgun (WGS) entry which is preliminary data.</text>
</comment>
<dbReference type="PATRIC" id="fig|1188261.3.peg.3181"/>
<keyword evidence="5" id="KW-0408">Iron</keyword>
<comment type="cofactor">
    <cofactor evidence="1">
        <name>[4Fe-4S] cluster</name>
        <dbReference type="ChEBI" id="CHEBI:49883"/>
    </cofactor>
</comment>
<evidence type="ECO:0000259" key="7">
    <source>
        <dbReference type="PROSITE" id="PS51918"/>
    </source>
</evidence>
<evidence type="ECO:0000256" key="6">
    <source>
        <dbReference type="ARBA" id="ARBA00023014"/>
    </source>
</evidence>
<dbReference type="InterPro" id="IPR050377">
    <property type="entry name" value="Radical_SAM_PqqE_MftC-like"/>
</dbReference>
<dbReference type="InterPro" id="IPR058240">
    <property type="entry name" value="rSAM_sf"/>
</dbReference>
<dbReference type="Pfam" id="PF04055">
    <property type="entry name" value="Radical_SAM"/>
    <property type="match status" value="1"/>
</dbReference>
<dbReference type="PROSITE" id="PS51918">
    <property type="entry name" value="RADICAL_SAM"/>
    <property type="match status" value="1"/>
</dbReference>
<dbReference type="RefSeq" id="WP_022629246.1">
    <property type="nucleotide sequence ID" value="NZ_ATAE01000041.1"/>
</dbReference>
<evidence type="ECO:0000256" key="5">
    <source>
        <dbReference type="ARBA" id="ARBA00023004"/>
    </source>
</evidence>
<dbReference type="SFLD" id="SFLDG01067">
    <property type="entry name" value="SPASM/twitch_domain_containing"/>
    <property type="match status" value="1"/>
</dbReference>
<dbReference type="GO" id="GO:0051539">
    <property type="term" value="F:4 iron, 4 sulfur cluster binding"/>
    <property type="evidence" value="ECO:0007669"/>
    <property type="project" value="UniProtKB-KW"/>
</dbReference>
<dbReference type="EMBL" id="ATAE01000041">
    <property type="protein sequence ID" value="ERN52073.1"/>
    <property type="molecule type" value="Genomic_DNA"/>
</dbReference>
<dbReference type="PIRSF" id="PIRSF037420">
    <property type="entry name" value="PQQ_syn_pqqE"/>
    <property type="match status" value="1"/>
</dbReference>
<dbReference type="InterPro" id="IPR013785">
    <property type="entry name" value="Aldolase_TIM"/>
</dbReference>
<evidence type="ECO:0000313" key="8">
    <source>
        <dbReference type="EMBL" id="ERN52073.1"/>
    </source>
</evidence>
<dbReference type="InterPro" id="IPR007197">
    <property type="entry name" value="rSAM"/>
</dbReference>
<reference evidence="8 9" key="1">
    <citation type="journal article" date="2013" name="Genome Announc.">
        <title>Genome Sequence of the Extreme Obligate Alkaliphile Bacillus marmarensis Strain DSM 21297.</title>
        <authorList>
            <person name="Wernick D.G."/>
            <person name="Choi K.Y."/>
            <person name="Tat C.A."/>
            <person name="Lafontaine Rivera J.G."/>
            <person name="Liao J.C."/>
        </authorList>
    </citation>
    <scope>NUCLEOTIDE SEQUENCE [LARGE SCALE GENOMIC DNA]</scope>
    <source>
        <strain evidence="8 9">DSM 21297</strain>
    </source>
</reference>
<organism evidence="8 9">
    <name type="scientific">Alkalihalophilus marmarensis DSM 21297</name>
    <dbReference type="NCBI Taxonomy" id="1188261"/>
    <lineage>
        <taxon>Bacteria</taxon>
        <taxon>Bacillati</taxon>
        <taxon>Bacillota</taxon>
        <taxon>Bacilli</taxon>
        <taxon>Bacillales</taxon>
        <taxon>Bacillaceae</taxon>
        <taxon>Alkalihalophilus</taxon>
    </lineage>
</organism>
<proteinExistence type="predicted"/>
<keyword evidence="6" id="KW-0411">Iron-sulfur</keyword>
<dbReference type="GO" id="GO:0003824">
    <property type="term" value="F:catalytic activity"/>
    <property type="evidence" value="ECO:0007669"/>
    <property type="project" value="InterPro"/>
</dbReference>
<dbReference type="InterPro" id="IPR017200">
    <property type="entry name" value="PqqE-like"/>
</dbReference>
<evidence type="ECO:0000256" key="2">
    <source>
        <dbReference type="ARBA" id="ARBA00022485"/>
    </source>
</evidence>
<dbReference type="GO" id="GO:0046872">
    <property type="term" value="F:metal ion binding"/>
    <property type="evidence" value="ECO:0007669"/>
    <property type="project" value="UniProtKB-KW"/>
</dbReference>
<dbReference type="Gene3D" id="3.20.20.70">
    <property type="entry name" value="Aldolase class I"/>
    <property type="match status" value="1"/>
</dbReference>
<dbReference type="NCBIfam" id="TIGR04085">
    <property type="entry name" value="rSAM_more_4Fe4S"/>
    <property type="match status" value="1"/>
</dbReference>
<keyword evidence="4" id="KW-0479">Metal-binding</keyword>
<evidence type="ECO:0000313" key="9">
    <source>
        <dbReference type="Proteomes" id="UP000017170"/>
    </source>
</evidence>
<dbReference type="AlphaFoldDB" id="U6SKE6"/>
<sequence>MFSRGPSHVDFNLTNGCNLACSHCHSSSGPKLDNELTTDEIIKVIDDLYQMGTLKIAFAGGEPFIRRDILQILTHACSLPGWTVSIITNGLFLSKSMVEKLKENCPDLAINISLDGSTPENYSVLRKQVNNPNFDPKPVFEKVVRGIKTVVEAGFITSINFTVTKATMDDLIPTYNLAMDLGAHAFVGIKFFPGGYGKEHLDKFELPYEYWSNLFSELTAQKLEGNYPNMQISVPAAWEFYLPLVEKDISIVDAEASWNYRSPLRERNFKNTHSIGDIIGVAELSVSSNGEVYPSVLVIGEEELECGNLRNDSLEEIWKTSRSLRDIRELTLDTLKSNCKDCGLQDICGGGSRSRAYAKYSDLNAYDYTCPIIKREEVLLNA</sequence>
<dbReference type="Proteomes" id="UP000017170">
    <property type="component" value="Unassembled WGS sequence"/>
</dbReference>
<keyword evidence="2" id="KW-0004">4Fe-4S</keyword>
<evidence type="ECO:0000256" key="4">
    <source>
        <dbReference type="ARBA" id="ARBA00022723"/>
    </source>
</evidence>
<accession>U6SKE6</accession>
<dbReference type="PANTHER" id="PTHR11228">
    <property type="entry name" value="RADICAL SAM DOMAIN PROTEIN"/>
    <property type="match status" value="1"/>
</dbReference>
<dbReference type="Pfam" id="PF13186">
    <property type="entry name" value="SPASM"/>
    <property type="match status" value="1"/>
</dbReference>
<dbReference type="InterPro" id="IPR006638">
    <property type="entry name" value="Elp3/MiaA/NifB-like_rSAM"/>
</dbReference>
<keyword evidence="9" id="KW-1185">Reference proteome</keyword>
<dbReference type="SFLD" id="SFLDS00029">
    <property type="entry name" value="Radical_SAM"/>
    <property type="match status" value="1"/>
</dbReference>
<dbReference type="InterPro" id="IPR023885">
    <property type="entry name" value="4Fe4S-binding_SPASM_dom"/>
</dbReference>
<dbReference type="SMART" id="SM00729">
    <property type="entry name" value="Elp3"/>
    <property type="match status" value="1"/>
</dbReference>
<evidence type="ECO:0000256" key="1">
    <source>
        <dbReference type="ARBA" id="ARBA00001966"/>
    </source>
</evidence>
<dbReference type="SFLD" id="SFLDG01386">
    <property type="entry name" value="main_SPASM_domain-containing"/>
    <property type="match status" value="1"/>
</dbReference>
<feature type="domain" description="Radical SAM core" evidence="7">
    <location>
        <begin position="3"/>
        <end position="229"/>
    </location>
</feature>
<protein>
    <recommendedName>
        <fullName evidence="7">Radical SAM core domain-containing protein</fullName>
    </recommendedName>
</protein>
<dbReference type="CDD" id="cd01335">
    <property type="entry name" value="Radical_SAM"/>
    <property type="match status" value="1"/>
</dbReference>
<dbReference type="SUPFAM" id="SSF102114">
    <property type="entry name" value="Radical SAM enzymes"/>
    <property type="match status" value="1"/>
</dbReference>